<protein>
    <submittedName>
        <fullName evidence="2">Nuclear transport factor 2 family protein</fullName>
    </submittedName>
</protein>
<name>A0ABY9UQZ8_STRVL</name>
<dbReference type="PANTHER" id="PTHR38436:SF1">
    <property type="entry name" value="ESTER CYCLASE"/>
    <property type="match status" value="1"/>
</dbReference>
<feature type="domain" description="SnoaL-like" evidence="1">
    <location>
        <begin position="91"/>
        <end position="186"/>
    </location>
</feature>
<dbReference type="PANTHER" id="PTHR38436">
    <property type="entry name" value="POLYKETIDE CYCLASE SNOAL-LIKE DOMAIN"/>
    <property type="match status" value="1"/>
</dbReference>
<dbReference type="Pfam" id="PF12680">
    <property type="entry name" value="SnoaL_2"/>
    <property type="match status" value="1"/>
</dbReference>
<evidence type="ECO:0000259" key="1">
    <source>
        <dbReference type="Pfam" id="PF12680"/>
    </source>
</evidence>
<dbReference type="InterPro" id="IPR009959">
    <property type="entry name" value="Cyclase_SnoaL-like"/>
</dbReference>
<gene>
    <name evidence="2" type="ORF">RI060_37480</name>
</gene>
<organism evidence="2 3">
    <name type="scientific">Streptomyces violaceus</name>
    <name type="common">Streptomyces venezuelae</name>
    <dbReference type="NCBI Taxonomy" id="1936"/>
    <lineage>
        <taxon>Bacteria</taxon>
        <taxon>Bacillati</taxon>
        <taxon>Actinomycetota</taxon>
        <taxon>Actinomycetes</taxon>
        <taxon>Kitasatosporales</taxon>
        <taxon>Streptomycetaceae</taxon>
        <taxon>Streptomyces</taxon>
    </lineage>
</organism>
<evidence type="ECO:0000313" key="2">
    <source>
        <dbReference type="EMBL" id="WND22701.1"/>
    </source>
</evidence>
<dbReference type="InterPro" id="IPR032710">
    <property type="entry name" value="NTF2-like_dom_sf"/>
</dbReference>
<reference evidence="2 3" key="1">
    <citation type="submission" date="2023-09" db="EMBL/GenBank/DDBJ databases">
        <title>The genome sequence of Streptomyces anthocyanicus.</title>
        <authorList>
            <person name="Mo P."/>
        </authorList>
    </citation>
    <scope>NUCLEOTIDE SEQUENCE [LARGE SCALE GENOMIC DNA]</scope>
    <source>
        <strain evidence="2 3">JCM 4387</strain>
    </source>
</reference>
<evidence type="ECO:0000313" key="3">
    <source>
        <dbReference type="Proteomes" id="UP001249394"/>
    </source>
</evidence>
<dbReference type="Proteomes" id="UP001249394">
    <property type="component" value="Chromosome"/>
</dbReference>
<dbReference type="Gene3D" id="3.10.450.50">
    <property type="match status" value="2"/>
</dbReference>
<keyword evidence="3" id="KW-1185">Reference proteome</keyword>
<proteinExistence type="predicted"/>
<dbReference type="SUPFAM" id="SSF54427">
    <property type="entry name" value="NTF2-like"/>
    <property type="match status" value="2"/>
</dbReference>
<dbReference type="EMBL" id="CP134213">
    <property type="protein sequence ID" value="WND22701.1"/>
    <property type="molecule type" value="Genomic_DNA"/>
</dbReference>
<sequence length="204" mass="22967">MGEFAEKVLKGADCSVLTDYISTETYHQHNPEAADGLDGFGAASAKWAEQGKNLVYKTVHKVIAEGDFVLPEGEFGVKNTHPEKSKATANEFYHLMFNQCRPAEAIDQFVGDTYIQHNPHVADGKQAFIDYFDRMAAEYPGKRVEFKRALAEGDHVILHCQQIWPEEEYAGIDIFRFDAGGKIVEHWDVLQPIPPTSKNDNTMF</sequence>
<dbReference type="InterPro" id="IPR037401">
    <property type="entry name" value="SnoaL-like"/>
</dbReference>
<accession>A0ABY9UQZ8</accession>